<proteinExistence type="predicted"/>
<reference evidence="1 2" key="1">
    <citation type="submission" date="2018-09" db="EMBL/GenBank/DDBJ databases">
        <title>Metagenome Assembled Genomes from an Advanced Water Purification Facility.</title>
        <authorList>
            <person name="Stamps B.W."/>
            <person name="Spear J.R."/>
        </authorList>
    </citation>
    <scope>NUCLEOTIDE SEQUENCE [LARGE SCALE GENOMIC DNA]</scope>
    <source>
        <strain evidence="1">Bin_63_2</strain>
    </source>
</reference>
<dbReference type="AlphaFoldDB" id="A0A5C7JDL9"/>
<sequence>MTERRPKIERENPESRAIQAIKGIYQSPDVQAAAQAHLDSIQTASSLIFPNGEISVTHPTATYKLGLGSESVEASFRYNGYDIKERVEIRDGKAAHQVLVKDDKGEYLPQDEETDPKKITSEVLDFAAAFHADSDYIRDLIPRGLIKGAVVERINYSPGLGIVVNRMPTDLEKSEVSKSIQGTEIEYLILPVAGELPPRWTYQEGRAVQALISYRSTAMGLRIPTGLSSREDGGFVVGYHSDSPLAPDLQVELFDGLDIRGLNFAGKELRAEAH</sequence>
<evidence type="ECO:0000313" key="1">
    <source>
        <dbReference type="EMBL" id="TXG78646.1"/>
    </source>
</evidence>
<gene>
    <name evidence="1" type="ORF">E6Q11_00585</name>
</gene>
<evidence type="ECO:0000313" key="2">
    <source>
        <dbReference type="Proteomes" id="UP000321026"/>
    </source>
</evidence>
<protein>
    <submittedName>
        <fullName evidence="1">Uncharacterized protein</fullName>
    </submittedName>
</protein>
<comment type="caution">
    <text evidence="1">The sequence shown here is derived from an EMBL/GenBank/DDBJ whole genome shotgun (WGS) entry which is preliminary data.</text>
</comment>
<name>A0A5C7JDL9_9BACT</name>
<dbReference type="EMBL" id="SSDS01000009">
    <property type="protein sequence ID" value="TXG78646.1"/>
    <property type="molecule type" value="Genomic_DNA"/>
</dbReference>
<accession>A0A5C7JDL9</accession>
<dbReference type="Proteomes" id="UP000321026">
    <property type="component" value="Unassembled WGS sequence"/>
</dbReference>
<organism evidence="1 2">
    <name type="scientific">Candidatus Dojkabacteria bacterium</name>
    <dbReference type="NCBI Taxonomy" id="2099670"/>
    <lineage>
        <taxon>Bacteria</taxon>
        <taxon>Candidatus Dojkabacteria</taxon>
    </lineage>
</organism>